<dbReference type="AlphaFoldDB" id="A0AA37BSC6"/>
<evidence type="ECO:0000256" key="3">
    <source>
        <dbReference type="ARBA" id="ARBA00022448"/>
    </source>
</evidence>
<accession>A0AA37BSC6</accession>
<keyword evidence="3" id="KW-0813">Transport</keyword>
<keyword evidence="11" id="KW-1185">Reference proteome</keyword>
<dbReference type="Pfam" id="PF00116">
    <property type="entry name" value="COX2"/>
    <property type="match status" value="1"/>
</dbReference>
<evidence type="ECO:0000256" key="5">
    <source>
        <dbReference type="ARBA" id="ARBA00022982"/>
    </source>
</evidence>
<dbReference type="GO" id="GO:0042773">
    <property type="term" value="P:ATP synthesis coupled electron transport"/>
    <property type="evidence" value="ECO:0007669"/>
    <property type="project" value="TreeGrafter"/>
</dbReference>
<dbReference type="EMBL" id="BMNY01000003">
    <property type="protein sequence ID" value="GGM77986.1"/>
    <property type="molecule type" value="Genomic_DNA"/>
</dbReference>
<dbReference type="PROSITE" id="PS50857">
    <property type="entry name" value="COX2_CUA"/>
    <property type="match status" value="1"/>
</dbReference>
<keyword evidence="4" id="KW-0479">Metal-binding</keyword>
<dbReference type="InterPro" id="IPR045187">
    <property type="entry name" value="CcO_II"/>
</dbReference>
<proteinExistence type="inferred from homology"/>
<keyword evidence="7 8" id="KW-0472">Membrane</keyword>
<dbReference type="GO" id="GO:0004129">
    <property type="term" value="F:cytochrome-c oxidase activity"/>
    <property type="evidence" value="ECO:0007669"/>
    <property type="project" value="InterPro"/>
</dbReference>
<evidence type="ECO:0000256" key="8">
    <source>
        <dbReference type="SAM" id="Phobius"/>
    </source>
</evidence>
<feature type="domain" description="Cytochrome oxidase subunit II copper A binding" evidence="9">
    <location>
        <begin position="47"/>
        <end position="148"/>
    </location>
</feature>
<dbReference type="RefSeq" id="WP_188681657.1">
    <property type="nucleotide sequence ID" value="NZ_BMNY01000003.1"/>
</dbReference>
<evidence type="ECO:0000313" key="11">
    <source>
        <dbReference type="Proteomes" id="UP000632195"/>
    </source>
</evidence>
<comment type="caution">
    <text evidence="10">The sequence shown here is derived from an EMBL/GenBank/DDBJ whole genome shotgun (WGS) entry which is preliminary data.</text>
</comment>
<evidence type="ECO:0000256" key="2">
    <source>
        <dbReference type="ARBA" id="ARBA00007866"/>
    </source>
</evidence>
<dbReference type="SUPFAM" id="SSF49503">
    <property type="entry name" value="Cupredoxins"/>
    <property type="match status" value="1"/>
</dbReference>
<keyword evidence="5" id="KW-0249">Electron transport</keyword>
<dbReference type="PRINTS" id="PR01166">
    <property type="entry name" value="CYCOXIDASEII"/>
</dbReference>
<evidence type="ECO:0000256" key="7">
    <source>
        <dbReference type="ARBA" id="ARBA00023136"/>
    </source>
</evidence>
<evidence type="ECO:0000256" key="6">
    <source>
        <dbReference type="ARBA" id="ARBA00023008"/>
    </source>
</evidence>
<comment type="similarity">
    <text evidence="2">Belongs to the cytochrome c oxidase subunit 2 family.</text>
</comment>
<dbReference type="InterPro" id="IPR002429">
    <property type="entry name" value="CcO_II-like_C"/>
</dbReference>
<dbReference type="GO" id="GO:0016020">
    <property type="term" value="C:membrane"/>
    <property type="evidence" value="ECO:0007669"/>
    <property type="project" value="UniProtKB-SubCell"/>
</dbReference>
<dbReference type="Gene3D" id="2.60.40.420">
    <property type="entry name" value="Cupredoxins - blue copper proteins"/>
    <property type="match status" value="1"/>
</dbReference>
<feature type="transmembrane region" description="Helical" evidence="8">
    <location>
        <begin position="9"/>
        <end position="30"/>
    </location>
</feature>
<dbReference type="PANTHER" id="PTHR22888:SF9">
    <property type="entry name" value="CYTOCHROME C OXIDASE SUBUNIT 2"/>
    <property type="match status" value="1"/>
</dbReference>
<keyword evidence="6" id="KW-0186">Copper</keyword>
<evidence type="ECO:0000259" key="9">
    <source>
        <dbReference type="PROSITE" id="PS50857"/>
    </source>
</evidence>
<dbReference type="GO" id="GO:0005507">
    <property type="term" value="F:copper ion binding"/>
    <property type="evidence" value="ECO:0007669"/>
    <property type="project" value="InterPro"/>
</dbReference>
<organism evidence="10 11">
    <name type="scientific">Thermogymnomonas acidicola</name>
    <dbReference type="NCBI Taxonomy" id="399579"/>
    <lineage>
        <taxon>Archaea</taxon>
        <taxon>Methanobacteriati</taxon>
        <taxon>Thermoplasmatota</taxon>
        <taxon>Thermoplasmata</taxon>
        <taxon>Thermoplasmatales</taxon>
        <taxon>Thermogymnomonas</taxon>
    </lineage>
</organism>
<keyword evidence="8" id="KW-1133">Transmembrane helix</keyword>
<dbReference type="Proteomes" id="UP000632195">
    <property type="component" value="Unassembled WGS sequence"/>
</dbReference>
<keyword evidence="8" id="KW-0812">Transmembrane</keyword>
<comment type="subcellular location">
    <subcellularLocation>
        <location evidence="1">Membrane</location>
    </subcellularLocation>
</comment>
<evidence type="ECO:0000256" key="4">
    <source>
        <dbReference type="ARBA" id="ARBA00022723"/>
    </source>
</evidence>
<dbReference type="PANTHER" id="PTHR22888">
    <property type="entry name" value="CYTOCHROME C OXIDASE, SUBUNIT II"/>
    <property type="match status" value="1"/>
</dbReference>
<dbReference type="InterPro" id="IPR008972">
    <property type="entry name" value="Cupredoxin"/>
</dbReference>
<sequence>MNDKLKKELMWAIAVVVVLVGSATVNYVYVVGHEYDIARPANSPIPPNSTVIQVIGAQWSWTFVYPNGTKSVDALTLQVNHTYTLMVSSQDVIHDLLIPQMGVQVYAVPGHNNTVSFEPTKVGTYYFECVEYCGEDHYLMRGFLTVVS</sequence>
<dbReference type="PROSITE" id="PS00078">
    <property type="entry name" value="COX2"/>
    <property type="match status" value="1"/>
</dbReference>
<reference evidence="10" key="2">
    <citation type="submission" date="2022-09" db="EMBL/GenBank/DDBJ databases">
        <authorList>
            <person name="Sun Q."/>
            <person name="Ohkuma M."/>
        </authorList>
    </citation>
    <scope>NUCLEOTIDE SEQUENCE</scope>
    <source>
        <strain evidence="10">JCM 13583</strain>
    </source>
</reference>
<name>A0AA37BSC6_9ARCH</name>
<evidence type="ECO:0000313" key="10">
    <source>
        <dbReference type="EMBL" id="GGM77986.1"/>
    </source>
</evidence>
<dbReference type="InterPro" id="IPR001505">
    <property type="entry name" value="Copper_CuA"/>
</dbReference>
<reference evidence="10" key="1">
    <citation type="journal article" date="2014" name="Int. J. Syst. Evol. Microbiol.">
        <title>Complete genome sequence of Corynebacterium casei LMG S-19264T (=DSM 44701T), isolated from a smear-ripened cheese.</title>
        <authorList>
            <consortium name="US DOE Joint Genome Institute (JGI-PGF)"/>
            <person name="Walter F."/>
            <person name="Albersmeier A."/>
            <person name="Kalinowski J."/>
            <person name="Ruckert C."/>
        </authorList>
    </citation>
    <scope>NUCLEOTIDE SEQUENCE</scope>
    <source>
        <strain evidence="10">JCM 13583</strain>
    </source>
</reference>
<protein>
    <recommendedName>
        <fullName evidence="9">Cytochrome oxidase subunit II copper A binding domain-containing protein</fullName>
    </recommendedName>
</protein>
<gene>
    <name evidence="10" type="ORF">GCM10007108_15240</name>
</gene>
<evidence type="ECO:0000256" key="1">
    <source>
        <dbReference type="ARBA" id="ARBA00004370"/>
    </source>
</evidence>